<dbReference type="Gene3D" id="3.20.20.80">
    <property type="entry name" value="Glycosidases"/>
    <property type="match status" value="1"/>
</dbReference>
<dbReference type="InterPro" id="IPR001579">
    <property type="entry name" value="Glyco_hydro_18_chit_AS"/>
</dbReference>
<evidence type="ECO:0000256" key="8">
    <source>
        <dbReference type="RuleBase" id="RU000489"/>
    </source>
</evidence>
<dbReference type="OrthoDB" id="1732493at2759"/>
<name>A0A2T2PB01_CORCC</name>
<evidence type="ECO:0000256" key="5">
    <source>
        <dbReference type="ARBA" id="ARBA00023277"/>
    </source>
</evidence>
<dbReference type="InterPro" id="IPR001223">
    <property type="entry name" value="Glyco_hydro18_cat"/>
</dbReference>
<dbReference type="Pfam" id="PF00704">
    <property type="entry name" value="Glyco_hydro_18"/>
    <property type="match status" value="1"/>
</dbReference>
<gene>
    <name evidence="13" type="ORF">BS50DRAFT_512056</name>
</gene>
<evidence type="ECO:0000313" key="13">
    <source>
        <dbReference type="EMBL" id="PSN74814.1"/>
    </source>
</evidence>
<comment type="similarity">
    <text evidence="9">Belongs to the glycosyl hydrolase 18 family.</text>
</comment>
<feature type="chain" id="PRO_5015619328" description="chitinase" evidence="11">
    <location>
        <begin position="21"/>
        <end position="442"/>
    </location>
</feature>
<evidence type="ECO:0000256" key="6">
    <source>
        <dbReference type="ARBA" id="ARBA00023295"/>
    </source>
</evidence>
<dbReference type="GO" id="GO:0008843">
    <property type="term" value="F:endochitinase activity"/>
    <property type="evidence" value="ECO:0007669"/>
    <property type="project" value="UniProtKB-EC"/>
</dbReference>
<evidence type="ECO:0000313" key="14">
    <source>
        <dbReference type="Proteomes" id="UP000240883"/>
    </source>
</evidence>
<evidence type="ECO:0000256" key="7">
    <source>
        <dbReference type="ARBA" id="ARBA00023326"/>
    </source>
</evidence>
<keyword evidence="11" id="KW-0732">Signal</keyword>
<dbReference type="PROSITE" id="PS51910">
    <property type="entry name" value="GH18_2"/>
    <property type="match status" value="1"/>
</dbReference>
<dbReference type="InterPro" id="IPR017853">
    <property type="entry name" value="GH"/>
</dbReference>
<dbReference type="AlphaFoldDB" id="A0A2T2PB01"/>
<dbReference type="SUPFAM" id="SSF51445">
    <property type="entry name" value="(Trans)glycosidases"/>
    <property type="match status" value="1"/>
</dbReference>
<evidence type="ECO:0000256" key="4">
    <source>
        <dbReference type="ARBA" id="ARBA00023024"/>
    </source>
</evidence>
<keyword evidence="14" id="KW-1185">Reference proteome</keyword>
<dbReference type="GO" id="GO:0005576">
    <property type="term" value="C:extracellular region"/>
    <property type="evidence" value="ECO:0007669"/>
    <property type="project" value="TreeGrafter"/>
</dbReference>
<dbReference type="Proteomes" id="UP000240883">
    <property type="component" value="Unassembled WGS sequence"/>
</dbReference>
<feature type="region of interest" description="Disordered" evidence="10">
    <location>
        <begin position="55"/>
        <end position="102"/>
    </location>
</feature>
<dbReference type="PROSITE" id="PS01095">
    <property type="entry name" value="GH18_1"/>
    <property type="match status" value="1"/>
</dbReference>
<feature type="domain" description="GH18" evidence="12">
    <location>
        <begin position="112"/>
        <end position="442"/>
    </location>
</feature>
<proteinExistence type="inferred from homology"/>
<keyword evidence="7" id="KW-0624">Polysaccharide degradation</keyword>
<dbReference type="EC" id="3.2.1.14" evidence="2"/>
<feature type="signal peptide" evidence="11">
    <location>
        <begin position="1"/>
        <end position="20"/>
    </location>
</feature>
<dbReference type="GO" id="GO:0006032">
    <property type="term" value="P:chitin catabolic process"/>
    <property type="evidence" value="ECO:0007669"/>
    <property type="project" value="UniProtKB-KW"/>
</dbReference>
<accession>A0A2T2PB01</accession>
<keyword evidence="5" id="KW-0119">Carbohydrate metabolism</keyword>
<keyword evidence="6 8" id="KW-0326">Glycosidase</keyword>
<evidence type="ECO:0000259" key="12">
    <source>
        <dbReference type="PROSITE" id="PS51910"/>
    </source>
</evidence>
<dbReference type="PANTHER" id="PTHR45708:SF60">
    <property type="entry name" value="III CHITINASE, PUTATIVE (AFU_ORTHOLOGUE AFUA_5G03850)-RELATED"/>
    <property type="match status" value="1"/>
</dbReference>
<dbReference type="PANTHER" id="PTHR45708">
    <property type="entry name" value="ENDOCHITINASE"/>
    <property type="match status" value="1"/>
</dbReference>
<evidence type="ECO:0000256" key="10">
    <source>
        <dbReference type="SAM" id="MobiDB-lite"/>
    </source>
</evidence>
<keyword evidence="4" id="KW-0146">Chitin degradation</keyword>
<evidence type="ECO:0000256" key="9">
    <source>
        <dbReference type="RuleBase" id="RU004453"/>
    </source>
</evidence>
<evidence type="ECO:0000256" key="3">
    <source>
        <dbReference type="ARBA" id="ARBA00022801"/>
    </source>
</evidence>
<feature type="compositionally biased region" description="Polar residues" evidence="10">
    <location>
        <begin position="77"/>
        <end position="102"/>
    </location>
</feature>
<dbReference type="GO" id="GO:0000272">
    <property type="term" value="P:polysaccharide catabolic process"/>
    <property type="evidence" value="ECO:0007669"/>
    <property type="project" value="UniProtKB-KW"/>
</dbReference>
<organism evidence="13 14">
    <name type="scientific">Corynespora cassiicola Philippines</name>
    <dbReference type="NCBI Taxonomy" id="1448308"/>
    <lineage>
        <taxon>Eukaryota</taxon>
        <taxon>Fungi</taxon>
        <taxon>Dikarya</taxon>
        <taxon>Ascomycota</taxon>
        <taxon>Pezizomycotina</taxon>
        <taxon>Dothideomycetes</taxon>
        <taxon>Pleosporomycetidae</taxon>
        <taxon>Pleosporales</taxon>
        <taxon>Corynesporascaceae</taxon>
        <taxon>Corynespora</taxon>
    </lineage>
</organism>
<evidence type="ECO:0000256" key="2">
    <source>
        <dbReference type="ARBA" id="ARBA00012729"/>
    </source>
</evidence>
<dbReference type="STRING" id="1448308.A0A2T2PB01"/>
<protein>
    <recommendedName>
        <fullName evidence="2">chitinase</fullName>
        <ecNumber evidence="2">3.2.1.14</ecNumber>
    </recommendedName>
</protein>
<reference evidence="13 14" key="1">
    <citation type="journal article" date="2018" name="Front. Microbiol.">
        <title>Genome-Wide Analysis of Corynespora cassiicola Leaf Fall Disease Putative Effectors.</title>
        <authorList>
            <person name="Lopez D."/>
            <person name="Ribeiro S."/>
            <person name="Label P."/>
            <person name="Fumanal B."/>
            <person name="Venisse J.S."/>
            <person name="Kohler A."/>
            <person name="de Oliveira R.R."/>
            <person name="Labutti K."/>
            <person name="Lipzen A."/>
            <person name="Lail K."/>
            <person name="Bauer D."/>
            <person name="Ohm R.A."/>
            <person name="Barry K.W."/>
            <person name="Spatafora J."/>
            <person name="Grigoriev I.V."/>
            <person name="Martin F.M."/>
            <person name="Pujade-Renaud V."/>
        </authorList>
    </citation>
    <scope>NUCLEOTIDE SEQUENCE [LARGE SCALE GENOMIC DNA]</scope>
    <source>
        <strain evidence="13 14">Philippines</strain>
    </source>
</reference>
<evidence type="ECO:0000256" key="11">
    <source>
        <dbReference type="SAM" id="SignalP"/>
    </source>
</evidence>
<sequence>MFSARSSFLSLALASFGALATHLLADIRTDSLLHVEAPSLKMAVLSDLPLAQHQRDEISKGGTRRSTDHDAVAAGDSNDSNTTLNIGNDQSNPVSISPLSSNQKLLPRDSGPRFVVYAQTFHGPDGVYHSLRPLITRNTLVTHVIVGAIHINEGPGNISLNEHLPSDSRFDELWDDVKYLQSHGVKVLGMLGGAAMGSYWRLTAPEHVFEAYYAPLKEEIAKMGLDGIDIDIEEPVPIETATHLISKLRSDFGPNFLITMAPTASALLPDLTMSSHSHPPMIKEEYLPNPLMKTQLHFSGFSYFELEASTFGKEIAWYNTQFYCGWGDLNTTESYDMIVSAGWKPERVVLGVVTNPENACGDGHVSIEKLKDIASQLMEKYEAISDGFGGISGWEFFNSGAYDKEFLPDSGPELDNQIVQTGWLKALGHILTAESPFDSHLV</sequence>
<keyword evidence="3 8" id="KW-0378">Hydrolase</keyword>
<feature type="compositionally biased region" description="Basic and acidic residues" evidence="10">
    <location>
        <begin position="55"/>
        <end position="71"/>
    </location>
</feature>
<dbReference type="EMBL" id="KZ678128">
    <property type="protein sequence ID" value="PSN74814.1"/>
    <property type="molecule type" value="Genomic_DNA"/>
</dbReference>
<comment type="catalytic activity">
    <reaction evidence="1">
        <text>Random endo-hydrolysis of N-acetyl-beta-D-glucosaminide (1-&gt;4)-beta-linkages in chitin and chitodextrins.</text>
        <dbReference type="EC" id="3.2.1.14"/>
    </reaction>
</comment>
<dbReference type="InterPro" id="IPR050542">
    <property type="entry name" value="Glycosyl_Hydrlase18_Chitinase"/>
</dbReference>
<evidence type="ECO:0000256" key="1">
    <source>
        <dbReference type="ARBA" id="ARBA00000822"/>
    </source>
</evidence>